<dbReference type="EMBL" id="CP151517">
    <property type="protein sequence ID" value="WZN66943.1"/>
    <property type="molecule type" value="Genomic_DNA"/>
</dbReference>
<evidence type="ECO:0000313" key="3">
    <source>
        <dbReference type="EMBL" id="WZN66943.1"/>
    </source>
</evidence>
<sequence>MSSSRRGSLSSREGCCRNGSAGVLLAAPRIPSSRPLVSSGGPVLARGARYSQVRAASSSSSTEAKTKTKDQRPSDGFDFVFPSLPQLPTLQNPLENLPNYENFEKASRLAQDAFNTIVVDSDDPLSGARRVAQALEAGASVLGEAIQNGESEALIKDATDAFRQAVAEIEQQQQLGGASPSSASSSALSSESGDASLRRSAKLLRKFFEKMGAAYVKLGQFIASSPTLFPKIIVDEFQGCLDDVPPLSYDREIFRVIQKELGGEARVKQIFASIEEEPLASASIAQVHRGVLRSTGENVVLKVCKPDVAKSLRTDLDAVYLACRAFEIFDPSLEQRVGLSGIIQDAREAILAETDLEQEARNMREFRNFLERSQGQGVFADVCVPRVYEKHSTKKVLVMEELRGISLADYLEGDVTFKAAASRGQSTDALIIEALNAWIASVAACESFHADVHAGNLFVLRDGRLGFIDFGSVGRISPKTKASLESLAYCLPRQDWRGAASALVGMGAIMGTDEEARGVVDPLARDLAYLTERVDALVQDMMTMDVNVTAASLGALSADPGALPPPQLNSLDLAERINRLVLDVVDIAEKRGLRFPREFALLIKQMLYFDRFVQELAPELDVLTDDRVNKQFT</sequence>
<proteinExistence type="predicted"/>
<dbReference type="GO" id="GO:0016301">
    <property type="term" value="F:kinase activity"/>
    <property type="evidence" value="ECO:0007669"/>
    <property type="project" value="UniProtKB-KW"/>
</dbReference>
<protein>
    <submittedName>
        <fullName evidence="3">AarF domain-containing protein kinase</fullName>
    </submittedName>
</protein>
<dbReference type="Pfam" id="PF03109">
    <property type="entry name" value="ABC1"/>
    <property type="match status" value="1"/>
</dbReference>
<name>A0AAX4PMH3_9CHLO</name>
<dbReference type="CDD" id="cd05121">
    <property type="entry name" value="ABC1_ADCK3-like"/>
    <property type="match status" value="1"/>
</dbReference>
<reference evidence="3 4" key="1">
    <citation type="submission" date="2024-03" db="EMBL/GenBank/DDBJ databases">
        <title>Complete genome sequence of the green alga Chloropicon roscoffensis RCC1871.</title>
        <authorList>
            <person name="Lemieux C."/>
            <person name="Pombert J.-F."/>
            <person name="Otis C."/>
            <person name="Turmel M."/>
        </authorList>
    </citation>
    <scope>NUCLEOTIDE SEQUENCE [LARGE SCALE GENOMIC DNA]</scope>
    <source>
        <strain evidence="3 4">RCC1871</strain>
    </source>
</reference>
<dbReference type="PANTHER" id="PTHR43173">
    <property type="entry name" value="ABC1 FAMILY PROTEIN"/>
    <property type="match status" value="1"/>
</dbReference>
<evidence type="ECO:0000313" key="4">
    <source>
        <dbReference type="Proteomes" id="UP001472866"/>
    </source>
</evidence>
<feature type="domain" description="ABC1 atypical kinase-like" evidence="2">
    <location>
        <begin position="242"/>
        <end position="500"/>
    </location>
</feature>
<evidence type="ECO:0000259" key="2">
    <source>
        <dbReference type="Pfam" id="PF03109"/>
    </source>
</evidence>
<dbReference type="Gene3D" id="1.10.510.10">
    <property type="entry name" value="Transferase(Phosphotransferase) domain 1"/>
    <property type="match status" value="1"/>
</dbReference>
<evidence type="ECO:0000256" key="1">
    <source>
        <dbReference type="SAM" id="MobiDB-lite"/>
    </source>
</evidence>
<dbReference type="InterPro" id="IPR004147">
    <property type="entry name" value="ABC1_dom"/>
</dbReference>
<dbReference type="PANTHER" id="PTHR43173:SF22">
    <property type="entry name" value="OS07G0227800 PROTEIN"/>
    <property type="match status" value="1"/>
</dbReference>
<keyword evidence="3" id="KW-0808">Transferase</keyword>
<organism evidence="3 4">
    <name type="scientific">Chloropicon roscoffensis</name>
    <dbReference type="NCBI Taxonomy" id="1461544"/>
    <lineage>
        <taxon>Eukaryota</taxon>
        <taxon>Viridiplantae</taxon>
        <taxon>Chlorophyta</taxon>
        <taxon>Chloropicophyceae</taxon>
        <taxon>Chloropicales</taxon>
        <taxon>Chloropicaceae</taxon>
        <taxon>Chloropicon</taxon>
    </lineage>
</organism>
<keyword evidence="3" id="KW-0418">Kinase</keyword>
<dbReference type="AlphaFoldDB" id="A0AAX4PMH3"/>
<feature type="compositionally biased region" description="Basic and acidic residues" evidence="1">
    <location>
        <begin position="64"/>
        <end position="75"/>
    </location>
</feature>
<dbReference type="Gene3D" id="3.30.200.20">
    <property type="entry name" value="Phosphorylase Kinase, domain 1"/>
    <property type="match status" value="1"/>
</dbReference>
<dbReference type="InterPro" id="IPR011009">
    <property type="entry name" value="Kinase-like_dom_sf"/>
</dbReference>
<feature type="region of interest" description="Disordered" evidence="1">
    <location>
        <begin position="50"/>
        <end position="76"/>
    </location>
</feature>
<accession>A0AAX4PMH3</accession>
<keyword evidence="4" id="KW-1185">Reference proteome</keyword>
<dbReference type="Proteomes" id="UP001472866">
    <property type="component" value="Chromosome 17"/>
</dbReference>
<dbReference type="SUPFAM" id="SSF56112">
    <property type="entry name" value="Protein kinase-like (PK-like)"/>
    <property type="match status" value="1"/>
</dbReference>
<dbReference type="InterPro" id="IPR051130">
    <property type="entry name" value="Mito_struct-func_regulator"/>
</dbReference>
<gene>
    <name evidence="3" type="ORF">HKI87_17g85150</name>
</gene>